<keyword evidence="3 6" id="KW-0812">Transmembrane</keyword>
<evidence type="ECO:0000256" key="5">
    <source>
        <dbReference type="ARBA" id="ARBA00023136"/>
    </source>
</evidence>
<evidence type="ECO:0000313" key="7">
    <source>
        <dbReference type="EMBL" id="UFP95976.1"/>
    </source>
</evidence>
<feature type="transmembrane region" description="Helical" evidence="6">
    <location>
        <begin position="278"/>
        <end position="298"/>
    </location>
</feature>
<evidence type="ECO:0000256" key="2">
    <source>
        <dbReference type="ARBA" id="ARBA00022475"/>
    </source>
</evidence>
<feature type="transmembrane region" description="Helical" evidence="6">
    <location>
        <begin position="47"/>
        <end position="65"/>
    </location>
</feature>
<evidence type="ECO:0008006" key="9">
    <source>
        <dbReference type="Google" id="ProtNLM"/>
    </source>
</evidence>
<feature type="transmembrane region" description="Helical" evidence="6">
    <location>
        <begin position="117"/>
        <end position="138"/>
    </location>
</feature>
<dbReference type="PANTHER" id="PTHR30250:SF26">
    <property type="entry name" value="PSMA PROTEIN"/>
    <property type="match status" value="1"/>
</dbReference>
<dbReference type="InterPro" id="IPR050833">
    <property type="entry name" value="Poly_Biosynth_Transport"/>
</dbReference>
<accession>A0ABY3PQT0</accession>
<evidence type="ECO:0000256" key="3">
    <source>
        <dbReference type="ARBA" id="ARBA00022692"/>
    </source>
</evidence>
<reference evidence="7 8" key="1">
    <citation type="journal article" date="2021" name="Genome Biol. Evol.">
        <title>Complete Genome Sequencing of a Novel Gloeobacter Species from a Waterfall Cave in Mexico.</title>
        <authorList>
            <person name="Saw J.H."/>
            <person name="Cardona T."/>
            <person name="Montejano G."/>
        </authorList>
    </citation>
    <scope>NUCLEOTIDE SEQUENCE [LARGE SCALE GENOMIC DNA]</scope>
    <source>
        <strain evidence="7">MG652769</strain>
    </source>
</reference>
<keyword evidence="5 6" id="KW-0472">Membrane</keyword>
<keyword evidence="8" id="KW-1185">Reference proteome</keyword>
<dbReference type="RefSeq" id="WP_230843215.1">
    <property type="nucleotide sequence ID" value="NZ_CP063845.1"/>
</dbReference>
<comment type="subcellular location">
    <subcellularLocation>
        <location evidence="1">Cell membrane</location>
        <topology evidence="1">Multi-pass membrane protein</topology>
    </subcellularLocation>
</comment>
<feature type="transmembrane region" description="Helical" evidence="6">
    <location>
        <begin position="186"/>
        <end position="205"/>
    </location>
</feature>
<keyword evidence="2" id="KW-1003">Cell membrane</keyword>
<proteinExistence type="predicted"/>
<evidence type="ECO:0000256" key="4">
    <source>
        <dbReference type="ARBA" id="ARBA00022989"/>
    </source>
</evidence>
<sequence>MTLGLPTVGTGRRLWNSPTLATWGSFAARTLSLVAVFPLVLRQFSPAEIVVWSLLSGIIALQMLLDLGFSPTFGRVIAFAMGGARDVGNFQSSPPSGGDGQPNWEVLTRICGTMRVVYRRLTLGSVILLATLGTWSLAKSIAATADPAAAWTAWVVIVAVSAVTFYGNLYSAYLQGINQVAPWQRWQAFTALGAIASSFAVLAGGGGLLPLVVANQSWVVLGVLINRWLSFKLAEGRFAHGRQSLFCREIFAAVWPSAWRSGVGLLLTSGLLQVSHLLYAQVGTAADVAAYLVALRVIQTVNQFSQAPFYSKLPVLARLRSQGRLEEQVQIARRGMCLAYWAYVVGFVGIGLLAEPLLRLIGSQARFVEPLLWALLGLAFFVERFGAMHLQLYSTTNHIIWHKVTLVHGTIFAAVACTTFGSLGAYAIPVALLAGYLGFYSWYCALHSYRACKVNFWSFEPATSLVPLAVAVVYCLGTVLLPAVPKWQAYIPWT</sequence>
<dbReference type="EMBL" id="CP063845">
    <property type="protein sequence ID" value="UFP95976.1"/>
    <property type="molecule type" value="Genomic_DNA"/>
</dbReference>
<keyword evidence="4 6" id="KW-1133">Transmembrane helix</keyword>
<dbReference type="Proteomes" id="UP001054846">
    <property type="component" value="Chromosome"/>
</dbReference>
<organism evidence="7 8">
    <name type="scientific">Gloeobacter morelensis MG652769</name>
    <dbReference type="NCBI Taxonomy" id="2781736"/>
    <lineage>
        <taxon>Bacteria</taxon>
        <taxon>Bacillati</taxon>
        <taxon>Cyanobacteriota</taxon>
        <taxon>Cyanophyceae</taxon>
        <taxon>Gloeobacterales</taxon>
        <taxon>Gloeobacteraceae</taxon>
        <taxon>Gloeobacter</taxon>
        <taxon>Gloeobacter morelensis</taxon>
    </lineage>
</organism>
<feature type="transmembrane region" description="Helical" evidence="6">
    <location>
        <begin position="338"/>
        <end position="358"/>
    </location>
</feature>
<feature type="transmembrane region" description="Helical" evidence="6">
    <location>
        <begin position="399"/>
        <end position="421"/>
    </location>
</feature>
<feature type="transmembrane region" description="Helical" evidence="6">
    <location>
        <begin position="20"/>
        <end position="41"/>
    </location>
</feature>
<feature type="transmembrane region" description="Helical" evidence="6">
    <location>
        <begin position="370"/>
        <end position="387"/>
    </location>
</feature>
<feature type="transmembrane region" description="Helical" evidence="6">
    <location>
        <begin position="427"/>
        <end position="445"/>
    </location>
</feature>
<evidence type="ECO:0000313" key="8">
    <source>
        <dbReference type="Proteomes" id="UP001054846"/>
    </source>
</evidence>
<evidence type="ECO:0000256" key="1">
    <source>
        <dbReference type="ARBA" id="ARBA00004651"/>
    </source>
</evidence>
<evidence type="ECO:0000256" key="6">
    <source>
        <dbReference type="SAM" id="Phobius"/>
    </source>
</evidence>
<protein>
    <recommendedName>
        <fullName evidence="9">Polysaccharide biosynthesis protein</fullName>
    </recommendedName>
</protein>
<feature type="transmembrane region" description="Helical" evidence="6">
    <location>
        <begin position="150"/>
        <end position="174"/>
    </location>
</feature>
<dbReference type="PANTHER" id="PTHR30250">
    <property type="entry name" value="PST FAMILY PREDICTED COLANIC ACID TRANSPORTER"/>
    <property type="match status" value="1"/>
</dbReference>
<gene>
    <name evidence="7" type="ORF">ISF26_07090</name>
</gene>
<feature type="transmembrane region" description="Helical" evidence="6">
    <location>
        <begin position="465"/>
        <end position="484"/>
    </location>
</feature>
<name>A0ABY3PQT0_9CYAN</name>